<dbReference type="PANTHER" id="PTHR24221">
    <property type="entry name" value="ATP-BINDING CASSETTE SUB-FAMILY B"/>
    <property type="match status" value="1"/>
</dbReference>
<evidence type="ECO:0000256" key="6">
    <source>
        <dbReference type="ARBA" id="ARBA00022840"/>
    </source>
</evidence>
<keyword evidence="10" id="KW-0325">Glycoprotein</keyword>
<evidence type="ECO:0000256" key="5">
    <source>
        <dbReference type="ARBA" id="ARBA00022741"/>
    </source>
</evidence>
<dbReference type="InterPro" id="IPR039421">
    <property type="entry name" value="Type_1_exporter"/>
</dbReference>
<dbReference type="EnsemblProtists" id="EOD31623">
    <property type="protein sequence ID" value="EOD31623"/>
    <property type="gene ID" value="EMIHUDRAFT_72264"/>
</dbReference>
<reference evidence="13" key="2">
    <citation type="submission" date="2024-10" db="UniProtKB">
        <authorList>
            <consortium name="EnsemblProtists"/>
        </authorList>
    </citation>
    <scope>IDENTIFICATION</scope>
</reference>
<keyword evidence="11" id="KW-0175">Coiled coil</keyword>
<keyword evidence="8" id="KW-1133">Transmembrane helix</keyword>
<evidence type="ECO:0000256" key="7">
    <source>
        <dbReference type="ARBA" id="ARBA00022967"/>
    </source>
</evidence>
<protein>
    <recommendedName>
        <fullName evidence="12">ABC transporter domain-containing protein</fullName>
    </recommendedName>
</protein>
<keyword evidence="3" id="KW-0812">Transmembrane</keyword>
<dbReference type="PANTHER" id="PTHR24221:SF620">
    <property type="entry name" value="ABC TRANSMEMBRANE TYPE-1 DOMAIN-CONTAINING PROTEIN"/>
    <property type="match status" value="1"/>
</dbReference>
<dbReference type="PROSITE" id="PS50893">
    <property type="entry name" value="ABC_TRANSPORTER_2"/>
    <property type="match status" value="1"/>
</dbReference>
<keyword evidence="5" id="KW-0547">Nucleotide-binding</keyword>
<evidence type="ECO:0000256" key="10">
    <source>
        <dbReference type="ARBA" id="ARBA00023180"/>
    </source>
</evidence>
<dbReference type="GO" id="GO:0016887">
    <property type="term" value="F:ATP hydrolysis activity"/>
    <property type="evidence" value="ECO:0007669"/>
    <property type="project" value="InterPro"/>
</dbReference>
<evidence type="ECO:0000313" key="13">
    <source>
        <dbReference type="EnsemblProtists" id="EOD31623"/>
    </source>
</evidence>
<dbReference type="RefSeq" id="XP_005784052.1">
    <property type="nucleotide sequence ID" value="XM_005783995.1"/>
</dbReference>
<dbReference type="STRING" id="2903.R1D857"/>
<proteinExistence type="predicted"/>
<evidence type="ECO:0000256" key="11">
    <source>
        <dbReference type="SAM" id="Coils"/>
    </source>
</evidence>
<sequence>LEIAAGQVVALCGPSGSGKSTIIGLLQRFYDPQAGTLMLDGVDIRTLNLRWLRQQIGVVGQEPVLFEGTVAENIGYGREGATEGEIEEAAQQANAHGFIINDLGDGYATQVGLRGGRLSGGQKQRVAIARALVRKPAIMLLDEATSALDNESEKIAALDEIMSKMKRTTITIAHRLSTIRSADKIAVISGGQVVEQGSHDELLQIGPKGVYFQLVAAQQ</sequence>
<evidence type="ECO:0000256" key="2">
    <source>
        <dbReference type="ARBA" id="ARBA00022448"/>
    </source>
</evidence>
<dbReference type="Proteomes" id="UP000013827">
    <property type="component" value="Unassembled WGS sequence"/>
</dbReference>
<dbReference type="SMART" id="SM00382">
    <property type="entry name" value="AAA"/>
    <property type="match status" value="1"/>
</dbReference>
<keyword evidence="6" id="KW-0067">ATP-binding</keyword>
<dbReference type="KEGG" id="ehx:EMIHUDRAFT_72264"/>
<dbReference type="InterPro" id="IPR003593">
    <property type="entry name" value="AAA+_ATPase"/>
</dbReference>
<dbReference type="InterPro" id="IPR017871">
    <property type="entry name" value="ABC_transporter-like_CS"/>
</dbReference>
<accession>A0A0D3K788</accession>
<evidence type="ECO:0000313" key="14">
    <source>
        <dbReference type="Proteomes" id="UP000013827"/>
    </source>
</evidence>
<dbReference type="HOGENOM" id="CLU_000604_1_9_1"/>
<dbReference type="GeneID" id="17276897"/>
<dbReference type="OMA" id="FQAYHLF"/>
<evidence type="ECO:0000259" key="12">
    <source>
        <dbReference type="PROSITE" id="PS50893"/>
    </source>
</evidence>
<dbReference type="PROSITE" id="PS00211">
    <property type="entry name" value="ABC_TRANSPORTER_1"/>
    <property type="match status" value="1"/>
</dbReference>
<dbReference type="GO" id="GO:0042626">
    <property type="term" value="F:ATPase-coupled transmembrane transporter activity"/>
    <property type="evidence" value="ECO:0007669"/>
    <property type="project" value="TreeGrafter"/>
</dbReference>
<evidence type="ECO:0000256" key="3">
    <source>
        <dbReference type="ARBA" id="ARBA00022692"/>
    </source>
</evidence>
<keyword evidence="2" id="KW-0813">Transport</keyword>
<keyword evidence="7" id="KW-1278">Translocase</keyword>
<keyword evidence="9" id="KW-0472">Membrane</keyword>
<keyword evidence="14" id="KW-1185">Reference proteome</keyword>
<dbReference type="InterPro" id="IPR027417">
    <property type="entry name" value="P-loop_NTPase"/>
</dbReference>
<dbReference type="eggNOG" id="KOG0055">
    <property type="taxonomic scope" value="Eukaryota"/>
</dbReference>
<feature type="domain" description="ABC transporter" evidence="12">
    <location>
        <begin position="1"/>
        <end position="215"/>
    </location>
</feature>
<dbReference type="PaxDb" id="2903-EOD31623"/>
<dbReference type="InterPro" id="IPR003439">
    <property type="entry name" value="ABC_transporter-like_ATP-bd"/>
</dbReference>
<evidence type="ECO:0000256" key="8">
    <source>
        <dbReference type="ARBA" id="ARBA00022989"/>
    </source>
</evidence>
<comment type="subcellular location">
    <subcellularLocation>
        <location evidence="1">Membrane</location>
        <topology evidence="1">Multi-pass membrane protein</topology>
    </subcellularLocation>
</comment>
<name>A0A0D3K788_EMIH1</name>
<evidence type="ECO:0000256" key="1">
    <source>
        <dbReference type="ARBA" id="ARBA00004141"/>
    </source>
</evidence>
<keyword evidence="4" id="KW-0677">Repeat</keyword>
<reference evidence="14" key="1">
    <citation type="journal article" date="2013" name="Nature">
        <title>Pan genome of the phytoplankton Emiliania underpins its global distribution.</title>
        <authorList>
            <person name="Read B.A."/>
            <person name="Kegel J."/>
            <person name="Klute M.J."/>
            <person name="Kuo A."/>
            <person name="Lefebvre S.C."/>
            <person name="Maumus F."/>
            <person name="Mayer C."/>
            <person name="Miller J."/>
            <person name="Monier A."/>
            <person name="Salamov A."/>
            <person name="Young J."/>
            <person name="Aguilar M."/>
            <person name="Claverie J.M."/>
            <person name="Frickenhaus S."/>
            <person name="Gonzalez K."/>
            <person name="Herman E.K."/>
            <person name="Lin Y.C."/>
            <person name="Napier J."/>
            <person name="Ogata H."/>
            <person name="Sarno A.F."/>
            <person name="Shmutz J."/>
            <person name="Schroeder D."/>
            <person name="de Vargas C."/>
            <person name="Verret F."/>
            <person name="von Dassow P."/>
            <person name="Valentin K."/>
            <person name="Van de Peer Y."/>
            <person name="Wheeler G."/>
            <person name="Dacks J.B."/>
            <person name="Delwiche C.F."/>
            <person name="Dyhrman S.T."/>
            <person name="Glockner G."/>
            <person name="John U."/>
            <person name="Richards T."/>
            <person name="Worden A.Z."/>
            <person name="Zhang X."/>
            <person name="Grigoriev I.V."/>
            <person name="Allen A.E."/>
            <person name="Bidle K."/>
            <person name="Borodovsky M."/>
            <person name="Bowler C."/>
            <person name="Brownlee C."/>
            <person name="Cock J.M."/>
            <person name="Elias M."/>
            <person name="Gladyshev V.N."/>
            <person name="Groth M."/>
            <person name="Guda C."/>
            <person name="Hadaegh A."/>
            <person name="Iglesias-Rodriguez M.D."/>
            <person name="Jenkins J."/>
            <person name="Jones B.M."/>
            <person name="Lawson T."/>
            <person name="Leese F."/>
            <person name="Lindquist E."/>
            <person name="Lobanov A."/>
            <person name="Lomsadze A."/>
            <person name="Malik S.B."/>
            <person name="Marsh M.E."/>
            <person name="Mackinder L."/>
            <person name="Mock T."/>
            <person name="Mueller-Roeber B."/>
            <person name="Pagarete A."/>
            <person name="Parker M."/>
            <person name="Probert I."/>
            <person name="Quesneville H."/>
            <person name="Raines C."/>
            <person name="Rensing S.A."/>
            <person name="Riano-Pachon D.M."/>
            <person name="Richier S."/>
            <person name="Rokitta S."/>
            <person name="Shiraiwa Y."/>
            <person name="Soanes D.M."/>
            <person name="van der Giezen M."/>
            <person name="Wahlund T.M."/>
            <person name="Williams B."/>
            <person name="Wilson W."/>
            <person name="Wolfe G."/>
            <person name="Wurch L.L."/>
        </authorList>
    </citation>
    <scope>NUCLEOTIDE SEQUENCE</scope>
</reference>
<dbReference type="GO" id="GO:0016020">
    <property type="term" value="C:membrane"/>
    <property type="evidence" value="ECO:0007669"/>
    <property type="project" value="UniProtKB-SubCell"/>
</dbReference>
<dbReference type="SUPFAM" id="SSF52540">
    <property type="entry name" value="P-loop containing nucleoside triphosphate hydrolases"/>
    <property type="match status" value="1"/>
</dbReference>
<feature type="coiled-coil region" evidence="11">
    <location>
        <begin position="141"/>
        <end position="168"/>
    </location>
</feature>
<dbReference type="GO" id="GO:0005524">
    <property type="term" value="F:ATP binding"/>
    <property type="evidence" value="ECO:0007669"/>
    <property type="project" value="UniProtKB-KW"/>
</dbReference>
<organism evidence="13 14">
    <name type="scientific">Emiliania huxleyi (strain CCMP1516)</name>
    <dbReference type="NCBI Taxonomy" id="280463"/>
    <lineage>
        <taxon>Eukaryota</taxon>
        <taxon>Haptista</taxon>
        <taxon>Haptophyta</taxon>
        <taxon>Prymnesiophyceae</taxon>
        <taxon>Isochrysidales</taxon>
        <taxon>Noelaerhabdaceae</taxon>
        <taxon>Emiliania</taxon>
    </lineage>
</organism>
<dbReference type="FunFam" id="3.40.50.300:FF:000479">
    <property type="entry name" value="Multidrug resistance protein 1A"/>
    <property type="match status" value="1"/>
</dbReference>
<dbReference type="Gene3D" id="3.40.50.300">
    <property type="entry name" value="P-loop containing nucleotide triphosphate hydrolases"/>
    <property type="match status" value="1"/>
</dbReference>
<evidence type="ECO:0000256" key="9">
    <source>
        <dbReference type="ARBA" id="ARBA00023136"/>
    </source>
</evidence>
<dbReference type="Pfam" id="PF00005">
    <property type="entry name" value="ABC_tran"/>
    <property type="match status" value="1"/>
</dbReference>
<dbReference type="AlphaFoldDB" id="A0A0D3K788"/>
<evidence type="ECO:0000256" key="4">
    <source>
        <dbReference type="ARBA" id="ARBA00022737"/>
    </source>
</evidence>